<dbReference type="InterPro" id="IPR024462">
    <property type="entry name" value="GH116_N"/>
</dbReference>
<reference evidence="3 4" key="1">
    <citation type="submission" date="2019-07" db="EMBL/GenBank/DDBJ databases">
        <authorList>
            <person name="Huq M.A."/>
        </authorList>
    </citation>
    <scope>NUCLEOTIDE SEQUENCE [LARGE SCALE GENOMIC DNA]</scope>
    <source>
        <strain evidence="3 4">MAH-19</strain>
    </source>
</reference>
<dbReference type="GO" id="GO:0004553">
    <property type="term" value="F:hydrolase activity, hydrolyzing O-glycosyl compounds"/>
    <property type="evidence" value="ECO:0007669"/>
    <property type="project" value="InterPro"/>
</dbReference>
<dbReference type="Proteomes" id="UP000318733">
    <property type="component" value="Unassembled WGS sequence"/>
</dbReference>
<dbReference type="Pfam" id="PF04685">
    <property type="entry name" value="DUF608"/>
    <property type="match status" value="1"/>
</dbReference>
<feature type="domain" description="Glycosyl-hydrolase family 116 N-terminal" evidence="2">
    <location>
        <begin position="63"/>
        <end position="374"/>
    </location>
</feature>
<evidence type="ECO:0000313" key="3">
    <source>
        <dbReference type="EMBL" id="TSJ37358.1"/>
    </source>
</evidence>
<dbReference type="OrthoDB" id="1007311at2"/>
<proteinExistence type="predicted"/>
<evidence type="ECO:0000259" key="1">
    <source>
        <dbReference type="Pfam" id="PF04685"/>
    </source>
</evidence>
<dbReference type="AlphaFoldDB" id="A0A556MC35"/>
<feature type="domain" description="Glycosyl-hydrolase family 116 catalytic region" evidence="1">
    <location>
        <begin position="484"/>
        <end position="789"/>
    </location>
</feature>
<evidence type="ECO:0000313" key="4">
    <source>
        <dbReference type="Proteomes" id="UP000318733"/>
    </source>
</evidence>
<dbReference type="GO" id="GO:0005975">
    <property type="term" value="P:carbohydrate metabolic process"/>
    <property type="evidence" value="ECO:0007669"/>
    <property type="project" value="InterPro"/>
</dbReference>
<comment type="caution">
    <text evidence="3">The sequence shown here is derived from an EMBL/GenBank/DDBJ whole genome shotgun (WGS) entry which is preliminary data.</text>
</comment>
<protein>
    <recommendedName>
        <fullName evidence="5">Beta-glucosidase</fullName>
    </recommendedName>
</protein>
<dbReference type="RefSeq" id="WP_144250392.1">
    <property type="nucleotide sequence ID" value="NZ_VLPK01000005.1"/>
</dbReference>
<dbReference type="PANTHER" id="PTHR12654:SF0">
    <property type="entry name" value="NON-LYSOSOMAL GLUCOSYLCERAMIDASE"/>
    <property type="match status" value="1"/>
</dbReference>
<dbReference type="EMBL" id="VLPK01000005">
    <property type="protein sequence ID" value="TSJ37358.1"/>
    <property type="molecule type" value="Genomic_DNA"/>
</dbReference>
<dbReference type="Gene3D" id="1.50.10.10">
    <property type="match status" value="1"/>
</dbReference>
<accession>A0A556MC35</accession>
<dbReference type="Pfam" id="PF12215">
    <property type="entry name" value="Glyco_hydr_116N"/>
    <property type="match status" value="1"/>
</dbReference>
<keyword evidence="4" id="KW-1185">Reference proteome</keyword>
<dbReference type="InterPro" id="IPR008928">
    <property type="entry name" value="6-hairpin_glycosidase_sf"/>
</dbReference>
<name>A0A556MC35_9SPHI</name>
<dbReference type="SUPFAM" id="SSF48208">
    <property type="entry name" value="Six-hairpin glycosidases"/>
    <property type="match status" value="1"/>
</dbReference>
<dbReference type="InterPro" id="IPR012341">
    <property type="entry name" value="6hp_glycosidase-like_sf"/>
</dbReference>
<organism evidence="3 4">
    <name type="scientific">Mucilaginibacter corticis</name>
    <dbReference type="NCBI Taxonomy" id="2597670"/>
    <lineage>
        <taxon>Bacteria</taxon>
        <taxon>Pseudomonadati</taxon>
        <taxon>Bacteroidota</taxon>
        <taxon>Sphingobacteriia</taxon>
        <taxon>Sphingobacteriales</taxon>
        <taxon>Sphingobacteriaceae</taxon>
        <taxon>Mucilaginibacter</taxon>
    </lineage>
</organism>
<dbReference type="PANTHER" id="PTHR12654">
    <property type="entry name" value="BILE ACID BETA-GLUCOSIDASE-RELATED"/>
    <property type="match status" value="1"/>
</dbReference>
<gene>
    <name evidence="3" type="ORF">FO440_21600</name>
</gene>
<sequence length="858" mass="95630">MKNGTGRRIFLRNLGVGGAAAFLPIGSLKASDNKQVESIAPVIDTAKRKYNAPYNGSYLNRVAFPIGGIGAGMFCLEGTGAISHLSVRNNPEVFNEPAMFAAINIKGEKNSAKVLEAKVPAWKKFGNHDSGLGGTGGATWGLPRFENAEFTARFPFGDVALQDKDIPLQIQITGWSPFIPTDADNASLPVAGLEYHFENKGAKAQECVFSYSSRNFMEQPGTKNAIKSIKNGFILSADGTSEDPQKQGDFAVYTDDTDTVVDHCWFRGGWFDGLTMAWKTIASGETKINPPVERDAPGASLFVPFSLKPGEKKTIRLMMTWYVPNTKLRMGEVNPSDKERVDKDPLLQFHKPWYSSKFKNVEEVAKYWDTNYTDLQKKTKLFTDTFYKSTLPAEVIEAVAANLTILKSPTVLRQYDGRFWCWEGSGDSWGSCHGSCTHVWNYAQAVSHLFPSLERSLRDTEFNESQNAEGHQMFRSNLPITPVLHNFHAASDGQMGGIMKVHREWRISGDNEWLKNIYPKVQASLDYCIKTWDPKGNGVIQEPHHNTYDIEFWGSTGFATSFYLGALNSIITMGKFLKKDVQKYETLYAKGKKYMESELYNGEYFAQKIEWKELRAADPTKVQSFNTQYTPEAADLLLKEGPKYQYGTGCLSDGVMGAWLSRMCGLGNPLDPDKTKSHLKSVHQYNFKTNLHEHSNPQRPTYAIGNEGGLLLCSWPKGGMLSLPFVYSNEVWTGIEYQVASHLMLMGEVQKGLDIVRACRDRYDGEVRNPFNEYECGHWYARAMSSYGMLEGLTGVRYDAVNKDLHIDSKIGDFTSFLSTTSGFGTVTLKAGVPSLNVAYGNIPVNKVMVSGVLKKLA</sequence>
<dbReference type="InterPro" id="IPR006775">
    <property type="entry name" value="GH116_catalytic"/>
</dbReference>
<evidence type="ECO:0008006" key="5">
    <source>
        <dbReference type="Google" id="ProtNLM"/>
    </source>
</evidence>
<evidence type="ECO:0000259" key="2">
    <source>
        <dbReference type="Pfam" id="PF12215"/>
    </source>
</evidence>
<dbReference type="InterPro" id="IPR052566">
    <property type="entry name" value="Non-lysos_glucosylceramidase"/>
</dbReference>